<sequence>MTYYNRKADKVQKMMVAKQNCTIKNHNEQIKLASLINGLGESLDHFKTHTFATVADITYSSLFETLCQEESRRSRVHSGQDGSVYRAQYNDRSSTDESVDEGFSADRNGSRGRFTGRMGRGRYRGGSAVRGFAPGMGRGTTSRYSS</sequence>
<proteinExistence type="predicted"/>
<evidence type="ECO:0000313" key="3">
    <source>
        <dbReference type="Proteomes" id="UP000320475"/>
    </source>
</evidence>
<dbReference type="VEuPathDB" id="FungiDB:SeMB42_g00945"/>
<dbReference type="AlphaFoldDB" id="A0A507CG48"/>
<reference evidence="2 3" key="1">
    <citation type="journal article" date="2019" name="Sci. Rep.">
        <title>Comparative genomics of chytrid fungi reveal insights into the obligate biotrophic and pathogenic lifestyle of Synchytrium endobioticum.</title>
        <authorList>
            <person name="van de Vossenberg B.T.L.H."/>
            <person name="Warris S."/>
            <person name="Nguyen H.D.T."/>
            <person name="van Gent-Pelzer M.P.E."/>
            <person name="Joly D.L."/>
            <person name="van de Geest H.C."/>
            <person name="Bonants P.J.M."/>
            <person name="Smith D.S."/>
            <person name="Levesque C.A."/>
            <person name="van der Lee T.A.J."/>
        </authorList>
    </citation>
    <scope>NUCLEOTIDE SEQUENCE [LARGE SCALE GENOMIC DNA]</scope>
    <source>
        <strain evidence="2 3">LEV6574</strain>
    </source>
</reference>
<gene>
    <name evidence="2" type="ORF">SeLEV6574_g07724</name>
</gene>
<comment type="caution">
    <text evidence="2">The sequence shown here is derived from an EMBL/GenBank/DDBJ whole genome shotgun (WGS) entry which is preliminary data.</text>
</comment>
<dbReference type="EMBL" id="QEAM01000594">
    <property type="protein sequence ID" value="TPX38612.1"/>
    <property type="molecule type" value="Genomic_DNA"/>
</dbReference>
<feature type="region of interest" description="Disordered" evidence="1">
    <location>
        <begin position="70"/>
        <end position="146"/>
    </location>
</feature>
<name>A0A507CG48_9FUNG</name>
<accession>A0A507CG48</accession>
<organism evidence="2 3">
    <name type="scientific">Synchytrium endobioticum</name>
    <dbReference type="NCBI Taxonomy" id="286115"/>
    <lineage>
        <taxon>Eukaryota</taxon>
        <taxon>Fungi</taxon>
        <taxon>Fungi incertae sedis</taxon>
        <taxon>Chytridiomycota</taxon>
        <taxon>Chytridiomycota incertae sedis</taxon>
        <taxon>Chytridiomycetes</taxon>
        <taxon>Synchytriales</taxon>
        <taxon>Synchytriaceae</taxon>
        <taxon>Synchytrium</taxon>
    </lineage>
</organism>
<protein>
    <submittedName>
        <fullName evidence="2">Uncharacterized protein</fullName>
    </submittedName>
</protein>
<evidence type="ECO:0000313" key="2">
    <source>
        <dbReference type="EMBL" id="TPX38612.1"/>
    </source>
</evidence>
<dbReference type="Proteomes" id="UP000320475">
    <property type="component" value="Unassembled WGS sequence"/>
</dbReference>
<evidence type="ECO:0000256" key="1">
    <source>
        <dbReference type="SAM" id="MobiDB-lite"/>
    </source>
</evidence>